<sequence length="122" mass="14140">MFKNMGLGRLSRSAELFYSRLFFLNLWPILFWKSEVPNKKLTQLLSPNLVAHHRMRDRSSNIDRNVSTRHLFFVLVIRSIFLILILILIVPIIIILFLCSNLLSLRSRQGPSEQVLCSAATT</sequence>
<comment type="caution">
    <text evidence="2">The sequence shown here is derived from an EMBL/GenBank/DDBJ whole genome shotgun (WGS) entry which is preliminary data.</text>
</comment>
<organism evidence="2 3">
    <name type="scientific">Portunus trituberculatus</name>
    <name type="common">Swimming crab</name>
    <name type="synonym">Neptunus trituberculatus</name>
    <dbReference type="NCBI Taxonomy" id="210409"/>
    <lineage>
        <taxon>Eukaryota</taxon>
        <taxon>Metazoa</taxon>
        <taxon>Ecdysozoa</taxon>
        <taxon>Arthropoda</taxon>
        <taxon>Crustacea</taxon>
        <taxon>Multicrustacea</taxon>
        <taxon>Malacostraca</taxon>
        <taxon>Eumalacostraca</taxon>
        <taxon>Eucarida</taxon>
        <taxon>Decapoda</taxon>
        <taxon>Pleocyemata</taxon>
        <taxon>Brachyura</taxon>
        <taxon>Eubrachyura</taxon>
        <taxon>Portunoidea</taxon>
        <taxon>Portunidae</taxon>
        <taxon>Portuninae</taxon>
        <taxon>Portunus</taxon>
    </lineage>
</organism>
<evidence type="ECO:0000256" key="1">
    <source>
        <dbReference type="SAM" id="Phobius"/>
    </source>
</evidence>
<accession>A0A5B7FTQ0</accession>
<keyword evidence="1" id="KW-1133">Transmembrane helix</keyword>
<dbReference type="Proteomes" id="UP000324222">
    <property type="component" value="Unassembled WGS sequence"/>
</dbReference>
<name>A0A5B7FTQ0_PORTR</name>
<gene>
    <name evidence="2" type="ORF">E2C01_043727</name>
</gene>
<reference evidence="2 3" key="1">
    <citation type="submission" date="2019-05" db="EMBL/GenBank/DDBJ databases">
        <title>Another draft genome of Portunus trituberculatus and its Hox gene families provides insights of decapod evolution.</title>
        <authorList>
            <person name="Jeong J.-H."/>
            <person name="Song I."/>
            <person name="Kim S."/>
            <person name="Choi T."/>
            <person name="Kim D."/>
            <person name="Ryu S."/>
            <person name="Kim W."/>
        </authorList>
    </citation>
    <scope>NUCLEOTIDE SEQUENCE [LARGE SCALE GENOMIC DNA]</scope>
    <source>
        <tissue evidence="2">Muscle</tissue>
    </source>
</reference>
<dbReference type="EMBL" id="VSRR010009175">
    <property type="protein sequence ID" value="MPC49912.1"/>
    <property type="molecule type" value="Genomic_DNA"/>
</dbReference>
<proteinExistence type="predicted"/>
<keyword evidence="1" id="KW-0472">Membrane</keyword>
<feature type="transmembrane region" description="Helical" evidence="1">
    <location>
        <begin position="71"/>
        <end position="99"/>
    </location>
</feature>
<evidence type="ECO:0000313" key="2">
    <source>
        <dbReference type="EMBL" id="MPC49912.1"/>
    </source>
</evidence>
<evidence type="ECO:0000313" key="3">
    <source>
        <dbReference type="Proteomes" id="UP000324222"/>
    </source>
</evidence>
<keyword evidence="3" id="KW-1185">Reference proteome</keyword>
<protein>
    <submittedName>
        <fullName evidence="2">Uncharacterized protein</fullName>
    </submittedName>
</protein>
<dbReference type="AlphaFoldDB" id="A0A5B7FTQ0"/>
<keyword evidence="1" id="KW-0812">Transmembrane</keyword>